<evidence type="ECO:0000256" key="4">
    <source>
        <dbReference type="ARBA" id="ARBA00022729"/>
    </source>
</evidence>
<accession>A0A8J4YWC2</accession>
<evidence type="ECO:0000313" key="12">
    <source>
        <dbReference type="EMBL" id="KAG0728609.1"/>
    </source>
</evidence>
<dbReference type="PANTHER" id="PTHR44888:SF3">
    <property type="entry name" value="HEMICENTIN 2"/>
    <property type="match status" value="1"/>
</dbReference>
<keyword evidence="13" id="KW-1185">Reference proteome</keyword>
<proteinExistence type="predicted"/>
<evidence type="ECO:0000256" key="9">
    <source>
        <dbReference type="ARBA" id="ARBA00023319"/>
    </source>
</evidence>
<keyword evidence="7" id="KW-1015">Disulfide bond</keyword>
<evidence type="ECO:0000256" key="2">
    <source>
        <dbReference type="ARBA" id="ARBA00022490"/>
    </source>
</evidence>
<dbReference type="InterPro" id="IPR056475">
    <property type="entry name" value="GBD_Hemicentin/VWA7"/>
</dbReference>
<evidence type="ECO:0000256" key="5">
    <source>
        <dbReference type="ARBA" id="ARBA00022989"/>
    </source>
</evidence>
<evidence type="ECO:0000256" key="3">
    <source>
        <dbReference type="ARBA" id="ARBA00022692"/>
    </source>
</evidence>
<dbReference type="GO" id="GO:0005737">
    <property type="term" value="C:cytoplasm"/>
    <property type="evidence" value="ECO:0007669"/>
    <property type="project" value="UniProtKB-SubCell"/>
</dbReference>
<evidence type="ECO:0000256" key="6">
    <source>
        <dbReference type="ARBA" id="ARBA00023136"/>
    </source>
</evidence>
<protein>
    <submittedName>
        <fullName evidence="12">Hemicentin-2</fullName>
    </submittedName>
</protein>
<name>A0A8J4YWC2_CHIOP</name>
<evidence type="ECO:0000313" key="13">
    <source>
        <dbReference type="Proteomes" id="UP000770661"/>
    </source>
</evidence>
<evidence type="ECO:0000256" key="7">
    <source>
        <dbReference type="ARBA" id="ARBA00023157"/>
    </source>
</evidence>
<keyword evidence="5" id="KW-1133">Transmembrane helix</keyword>
<keyword evidence="4" id="KW-0732">Signal</keyword>
<keyword evidence="9" id="KW-0393">Immunoglobulin domain</keyword>
<keyword evidence="8" id="KW-0325">Glycoprotein</keyword>
<gene>
    <name evidence="12" type="primary">HMCN2_1</name>
    <name evidence="12" type="ORF">GWK47_032122</name>
</gene>
<evidence type="ECO:0000256" key="8">
    <source>
        <dbReference type="ARBA" id="ARBA00023180"/>
    </source>
</evidence>
<dbReference type="PANTHER" id="PTHR44888">
    <property type="entry name" value="HEPACAM FAMILY MEMBER 2-RELATED"/>
    <property type="match status" value="1"/>
</dbReference>
<dbReference type="GO" id="GO:0012505">
    <property type="term" value="C:endomembrane system"/>
    <property type="evidence" value="ECO:0007669"/>
    <property type="project" value="UniProtKB-SubCell"/>
</dbReference>
<comment type="caution">
    <text evidence="12">The sequence shown here is derived from an EMBL/GenBank/DDBJ whole genome shotgun (WGS) entry which is preliminary data.</text>
</comment>
<dbReference type="AlphaFoldDB" id="A0A8J4YWC2"/>
<keyword evidence="3" id="KW-0812">Transmembrane</keyword>
<dbReference type="InterPro" id="IPR052280">
    <property type="entry name" value="HEPACAM_domain"/>
</dbReference>
<evidence type="ECO:0000259" key="11">
    <source>
        <dbReference type="Pfam" id="PF23560"/>
    </source>
</evidence>
<reference evidence="12" key="1">
    <citation type="submission" date="2020-07" db="EMBL/GenBank/DDBJ databases">
        <title>The High-quality genome of the commercially important snow crab, Chionoecetes opilio.</title>
        <authorList>
            <person name="Jeong J.-H."/>
            <person name="Ryu S."/>
        </authorList>
    </citation>
    <scope>NUCLEOTIDE SEQUENCE</scope>
    <source>
        <strain evidence="12">MADBK_172401_WGS</strain>
        <tissue evidence="12">Digestive gland</tissue>
    </source>
</reference>
<evidence type="ECO:0000256" key="10">
    <source>
        <dbReference type="ARBA" id="ARBA00046288"/>
    </source>
</evidence>
<keyword evidence="6" id="KW-0472">Membrane</keyword>
<sequence>MTGDCGNHSHPGYQAFERIASTSAGQIFHLDKGNVKEVLDFVRMSLDSHKVNLLSLDREVYGPGEATLPLLVDPTLKQFTISVSGEKPKIEIFDPSGKDVREQDGIEDLLDLDNVKIVGIKKPEPGECTSRCTVYWR</sequence>
<dbReference type="Pfam" id="PF23560">
    <property type="entry name" value="GBD_Hemicentin"/>
    <property type="match status" value="1"/>
</dbReference>
<organism evidence="12 13">
    <name type="scientific">Chionoecetes opilio</name>
    <name type="common">Atlantic snow crab</name>
    <name type="synonym">Cancer opilio</name>
    <dbReference type="NCBI Taxonomy" id="41210"/>
    <lineage>
        <taxon>Eukaryota</taxon>
        <taxon>Metazoa</taxon>
        <taxon>Ecdysozoa</taxon>
        <taxon>Arthropoda</taxon>
        <taxon>Crustacea</taxon>
        <taxon>Multicrustacea</taxon>
        <taxon>Malacostraca</taxon>
        <taxon>Eumalacostraca</taxon>
        <taxon>Eucarida</taxon>
        <taxon>Decapoda</taxon>
        <taxon>Pleocyemata</taxon>
        <taxon>Brachyura</taxon>
        <taxon>Eubrachyura</taxon>
        <taxon>Majoidea</taxon>
        <taxon>Majidae</taxon>
        <taxon>Chionoecetes</taxon>
    </lineage>
</organism>
<comment type="subcellular location">
    <subcellularLocation>
        <location evidence="1">Cytoplasm</location>
    </subcellularLocation>
    <subcellularLocation>
        <location evidence="10">Endomembrane system</location>
        <topology evidence="10">Single-pass type I membrane protein</topology>
    </subcellularLocation>
</comment>
<dbReference type="Proteomes" id="UP000770661">
    <property type="component" value="Unassembled WGS sequence"/>
</dbReference>
<dbReference type="OrthoDB" id="6378907at2759"/>
<evidence type="ECO:0000256" key="1">
    <source>
        <dbReference type="ARBA" id="ARBA00004496"/>
    </source>
</evidence>
<dbReference type="EMBL" id="JACEEZ010001999">
    <property type="protein sequence ID" value="KAG0728609.1"/>
    <property type="molecule type" value="Genomic_DNA"/>
</dbReference>
<keyword evidence="2" id="KW-0963">Cytoplasm</keyword>
<feature type="domain" description="Hemicentin/VWA7 galactose-binding" evidence="11">
    <location>
        <begin position="51"/>
        <end position="127"/>
    </location>
</feature>